<dbReference type="EMBL" id="JAUJSQ010000013">
    <property type="protein sequence ID" value="MDN7935039.1"/>
    <property type="molecule type" value="Genomic_DNA"/>
</dbReference>
<accession>A0ABT8PIT4</accession>
<name>A0ABT8PIT4_9BURK</name>
<feature type="transmembrane region" description="Helical" evidence="1">
    <location>
        <begin position="26"/>
        <end position="51"/>
    </location>
</feature>
<keyword evidence="3" id="KW-1185">Reference proteome</keyword>
<gene>
    <name evidence="2" type="ORF">QZM52_27575</name>
</gene>
<keyword evidence="1" id="KW-0812">Transmembrane</keyword>
<keyword evidence="1" id="KW-0472">Membrane</keyword>
<dbReference type="Proteomes" id="UP001171606">
    <property type="component" value="Unassembled WGS sequence"/>
</dbReference>
<protein>
    <recommendedName>
        <fullName evidence="4">Lipoprotein</fullName>
    </recommendedName>
</protein>
<organism evidence="2 3">
    <name type="scientific">Burkholderia metallica</name>
    <dbReference type="NCBI Taxonomy" id="488729"/>
    <lineage>
        <taxon>Bacteria</taxon>
        <taxon>Pseudomonadati</taxon>
        <taxon>Pseudomonadota</taxon>
        <taxon>Betaproteobacteria</taxon>
        <taxon>Burkholderiales</taxon>
        <taxon>Burkholderiaceae</taxon>
        <taxon>Burkholderia</taxon>
        <taxon>Burkholderia cepacia complex</taxon>
    </lineage>
</organism>
<evidence type="ECO:0000313" key="2">
    <source>
        <dbReference type="EMBL" id="MDN7935039.1"/>
    </source>
</evidence>
<reference evidence="2" key="1">
    <citation type="submission" date="2023-07" db="EMBL/GenBank/DDBJ databases">
        <title>A collection of bacterial strains from the Burkholderia cepacia Research Laboratory and Repository.</title>
        <authorList>
            <person name="Lipuma J."/>
            <person name="Spilker T."/>
            <person name="Caverly L."/>
        </authorList>
    </citation>
    <scope>NUCLEOTIDE SEQUENCE</scope>
    <source>
        <strain evidence="2">AU42020</strain>
    </source>
</reference>
<sequence length="129" mass="14741">MRKAQKLSSHQQTGFLFMEVILTKKILKYSATTIGALLVFILVLFAILIYVKNWDGGDGVCPNMSRREITGFVEKYAKQNGASKIIFDENFEYVTNLHQWKVPYRSDGHRYIAKMTCLGVILDNVGPYD</sequence>
<proteinExistence type="predicted"/>
<dbReference type="RefSeq" id="WP_301756974.1">
    <property type="nucleotide sequence ID" value="NZ_JAUJSQ010000013.1"/>
</dbReference>
<evidence type="ECO:0000256" key="1">
    <source>
        <dbReference type="SAM" id="Phobius"/>
    </source>
</evidence>
<evidence type="ECO:0000313" key="3">
    <source>
        <dbReference type="Proteomes" id="UP001171606"/>
    </source>
</evidence>
<keyword evidence="1" id="KW-1133">Transmembrane helix</keyword>
<evidence type="ECO:0008006" key="4">
    <source>
        <dbReference type="Google" id="ProtNLM"/>
    </source>
</evidence>
<comment type="caution">
    <text evidence="2">The sequence shown here is derived from an EMBL/GenBank/DDBJ whole genome shotgun (WGS) entry which is preliminary data.</text>
</comment>